<dbReference type="AlphaFoldDB" id="A0AAV0YA62"/>
<reference evidence="1 2" key="1">
    <citation type="submission" date="2023-01" db="EMBL/GenBank/DDBJ databases">
        <authorList>
            <person name="Whitehead M."/>
        </authorList>
    </citation>
    <scope>NUCLEOTIDE SEQUENCE [LARGE SCALE GENOMIC DNA]</scope>
</reference>
<dbReference type="EMBL" id="CARXXK010001871">
    <property type="protein sequence ID" value="CAI6377824.1"/>
    <property type="molecule type" value="Genomic_DNA"/>
</dbReference>
<organism evidence="1 2">
    <name type="scientific">Macrosiphum euphorbiae</name>
    <name type="common">potato aphid</name>
    <dbReference type="NCBI Taxonomy" id="13131"/>
    <lineage>
        <taxon>Eukaryota</taxon>
        <taxon>Metazoa</taxon>
        <taxon>Ecdysozoa</taxon>
        <taxon>Arthropoda</taxon>
        <taxon>Hexapoda</taxon>
        <taxon>Insecta</taxon>
        <taxon>Pterygota</taxon>
        <taxon>Neoptera</taxon>
        <taxon>Paraneoptera</taxon>
        <taxon>Hemiptera</taxon>
        <taxon>Sternorrhyncha</taxon>
        <taxon>Aphidomorpha</taxon>
        <taxon>Aphidoidea</taxon>
        <taxon>Aphididae</taxon>
        <taxon>Macrosiphini</taxon>
        <taxon>Macrosiphum</taxon>
    </lineage>
</organism>
<proteinExistence type="predicted"/>
<name>A0AAV0YA62_9HEMI</name>
<protein>
    <submittedName>
        <fullName evidence="1">Uncharacterized protein</fullName>
    </submittedName>
</protein>
<comment type="caution">
    <text evidence="1">The sequence shown here is derived from an EMBL/GenBank/DDBJ whole genome shotgun (WGS) entry which is preliminary data.</text>
</comment>
<evidence type="ECO:0000313" key="1">
    <source>
        <dbReference type="EMBL" id="CAI6377824.1"/>
    </source>
</evidence>
<accession>A0AAV0YA62</accession>
<gene>
    <name evidence="1" type="ORF">MEUPH1_LOCUS31024</name>
</gene>
<keyword evidence="2" id="KW-1185">Reference proteome</keyword>
<dbReference type="Proteomes" id="UP001160148">
    <property type="component" value="Unassembled WGS sequence"/>
</dbReference>
<evidence type="ECO:0000313" key="2">
    <source>
        <dbReference type="Proteomes" id="UP001160148"/>
    </source>
</evidence>
<sequence>MESDSLHTRKTIHLFGSDGDIKRFSPDGVAFVYSREMRLHLKQILENDTIQWKFRAVGRVEEKWTNQVNVPGCNTHGQAKRCHACFAAIKGICVEAR</sequence>